<dbReference type="PROSITE" id="PS50004">
    <property type="entry name" value="C2"/>
    <property type="match status" value="1"/>
</dbReference>
<sequence length="355" mass="40094">MRAPPSSSSSLKLLELNIMSAHDLPPVSKMLRTFAVAYISPDHKLTTRIDHTGHTSPTWNYKVAFHVDDLLLKSESSAVTIEIYNLAWLRDLPIGTCHLMINSLSKNPGFRRVDLRVCRPSGHLQGTLHVGVQLVAPPREEFGVTVKGQEQEEEEEEDEEQQQQYLHLQEQDNMNPRLAEDTSISRTTSGPGSEPEMRTLAATSAGGSFYSVMRPLPSEVAADLKRGLYSAEWNDYGSSVFEGWTEKGDKSNEELKVGPTEDRWPVVEDPIVCLAAPPDNKRFVGGRQYRKRVRTENKKRGLFSCFGNAYGFQFSIFCGSKPLKKKKMKKGKRNVNKQNIHLVTLSEDNQHRYYV</sequence>
<evidence type="ECO:0000259" key="2">
    <source>
        <dbReference type="PROSITE" id="PS50004"/>
    </source>
</evidence>
<accession>A0A5A7R4T8</accession>
<dbReference type="GO" id="GO:0006952">
    <property type="term" value="P:defense response"/>
    <property type="evidence" value="ECO:0007669"/>
    <property type="project" value="InterPro"/>
</dbReference>
<feature type="compositionally biased region" description="Low complexity" evidence="1">
    <location>
        <begin position="162"/>
        <end position="172"/>
    </location>
</feature>
<evidence type="ECO:0000256" key="1">
    <source>
        <dbReference type="SAM" id="MobiDB-lite"/>
    </source>
</evidence>
<protein>
    <submittedName>
        <fullName evidence="3">Calcium-dependent lipid-binding family protein</fullName>
    </submittedName>
</protein>
<dbReference type="CDD" id="cd04051">
    <property type="entry name" value="C2_SRC2_like"/>
    <property type="match status" value="1"/>
</dbReference>
<comment type="caution">
    <text evidence="3">The sequence shown here is derived from an EMBL/GenBank/DDBJ whole genome shotgun (WGS) entry which is preliminary data.</text>
</comment>
<dbReference type="Proteomes" id="UP000325081">
    <property type="component" value="Unassembled WGS sequence"/>
</dbReference>
<dbReference type="SMART" id="SM00239">
    <property type="entry name" value="C2"/>
    <property type="match status" value="1"/>
</dbReference>
<gene>
    <name evidence="3" type="ORF">STAS_28682</name>
</gene>
<feature type="domain" description="C2" evidence="2">
    <location>
        <begin position="1"/>
        <end position="114"/>
    </location>
</feature>
<dbReference type="PANTHER" id="PTHR32246">
    <property type="entry name" value="INGRESSION PROTEIN FIC1"/>
    <property type="match status" value="1"/>
</dbReference>
<dbReference type="OrthoDB" id="1909968at2759"/>
<feature type="region of interest" description="Disordered" evidence="1">
    <location>
        <begin position="144"/>
        <end position="198"/>
    </location>
</feature>
<organism evidence="3 4">
    <name type="scientific">Striga asiatica</name>
    <name type="common">Asiatic witchweed</name>
    <name type="synonym">Buchnera asiatica</name>
    <dbReference type="NCBI Taxonomy" id="4170"/>
    <lineage>
        <taxon>Eukaryota</taxon>
        <taxon>Viridiplantae</taxon>
        <taxon>Streptophyta</taxon>
        <taxon>Embryophyta</taxon>
        <taxon>Tracheophyta</taxon>
        <taxon>Spermatophyta</taxon>
        <taxon>Magnoliopsida</taxon>
        <taxon>eudicotyledons</taxon>
        <taxon>Gunneridae</taxon>
        <taxon>Pentapetalae</taxon>
        <taxon>asterids</taxon>
        <taxon>lamiids</taxon>
        <taxon>Lamiales</taxon>
        <taxon>Orobanchaceae</taxon>
        <taxon>Buchnereae</taxon>
        <taxon>Striga</taxon>
    </lineage>
</organism>
<reference evidence="4" key="1">
    <citation type="journal article" date="2019" name="Curr. Biol.">
        <title>Genome Sequence of Striga asiatica Provides Insight into the Evolution of Plant Parasitism.</title>
        <authorList>
            <person name="Yoshida S."/>
            <person name="Kim S."/>
            <person name="Wafula E.K."/>
            <person name="Tanskanen J."/>
            <person name="Kim Y.M."/>
            <person name="Honaas L."/>
            <person name="Yang Z."/>
            <person name="Spallek T."/>
            <person name="Conn C.E."/>
            <person name="Ichihashi Y."/>
            <person name="Cheong K."/>
            <person name="Cui S."/>
            <person name="Der J.P."/>
            <person name="Gundlach H."/>
            <person name="Jiao Y."/>
            <person name="Hori C."/>
            <person name="Ishida J.K."/>
            <person name="Kasahara H."/>
            <person name="Kiba T."/>
            <person name="Kim M.S."/>
            <person name="Koo N."/>
            <person name="Laohavisit A."/>
            <person name="Lee Y.H."/>
            <person name="Lumba S."/>
            <person name="McCourt P."/>
            <person name="Mortimer J.C."/>
            <person name="Mutuku J.M."/>
            <person name="Nomura T."/>
            <person name="Sasaki-Sekimoto Y."/>
            <person name="Seto Y."/>
            <person name="Wang Y."/>
            <person name="Wakatake T."/>
            <person name="Sakakibara H."/>
            <person name="Demura T."/>
            <person name="Yamaguchi S."/>
            <person name="Yoneyama K."/>
            <person name="Manabe R.I."/>
            <person name="Nelson D.C."/>
            <person name="Schulman A.H."/>
            <person name="Timko M.P."/>
            <person name="dePamphilis C.W."/>
            <person name="Choi D."/>
            <person name="Shirasu K."/>
        </authorList>
    </citation>
    <scope>NUCLEOTIDE SEQUENCE [LARGE SCALE GENOMIC DNA]</scope>
    <source>
        <strain evidence="4">cv. UVA1</strain>
    </source>
</reference>
<feature type="compositionally biased region" description="Acidic residues" evidence="1">
    <location>
        <begin position="151"/>
        <end position="161"/>
    </location>
</feature>
<evidence type="ECO:0000313" key="4">
    <source>
        <dbReference type="Proteomes" id="UP000325081"/>
    </source>
</evidence>
<dbReference type="InterPro" id="IPR044750">
    <property type="entry name" value="C2_SRC2/BAP"/>
</dbReference>
<name>A0A5A7R4T8_STRAF</name>
<keyword evidence="4" id="KW-1185">Reference proteome</keyword>
<dbReference type="InterPro" id="IPR000008">
    <property type="entry name" value="C2_dom"/>
</dbReference>
<dbReference type="SUPFAM" id="SSF49562">
    <property type="entry name" value="C2 domain (Calcium/lipid-binding domain, CaLB)"/>
    <property type="match status" value="1"/>
</dbReference>
<dbReference type="Pfam" id="PF00168">
    <property type="entry name" value="C2"/>
    <property type="match status" value="1"/>
</dbReference>
<dbReference type="AlphaFoldDB" id="A0A5A7R4T8"/>
<feature type="compositionally biased region" description="Polar residues" evidence="1">
    <location>
        <begin position="182"/>
        <end position="191"/>
    </location>
</feature>
<dbReference type="Gene3D" id="2.60.40.150">
    <property type="entry name" value="C2 domain"/>
    <property type="match status" value="1"/>
</dbReference>
<dbReference type="InterPro" id="IPR035892">
    <property type="entry name" value="C2_domain_sf"/>
</dbReference>
<proteinExistence type="predicted"/>
<dbReference type="EMBL" id="BKCP01009626">
    <property type="protein sequence ID" value="GER51311.1"/>
    <property type="molecule type" value="Genomic_DNA"/>
</dbReference>
<evidence type="ECO:0000313" key="3">
    <source>
        <dbReference type="EMBL" id="GER51311.1"/>
    </source>
</evidence>
<dbReference type="PANTHER" id="PTHR32246:SF152">
    <property type="entry name" value="C2 DOMAIN-CONTAINING PROTEIN"/>
    <property type="match status" value="1"/>
</dbReference>